<dbReference type="GO" id="GO:0005544">
    <property type="term" value="F:calcium-dependent phospholipid binding"/>
    <property type="evidence" value="ECO:0007669"/>
    <property type="project" value="UniProtKB-KW"/>
</dbReference>
<organism evidence="5 6">
    <name type="scientific">Seriola lalandi dorsalis</name>
    <dbReference type="NCBI Taxonomy" id="1841481"/>
    <lineage>
        <taxon>Eukaryota</taxon>
        <taxon>Metazoa</taxon>
        <taxon>Chordata</taxon>
        <taxon>Craniata</taxon>
        <taxon>Vertebrata</taxon>
        <taxon>Euteleostomi</taxon>
        <taxon>Actinopterygii</taxon>
        <taxon>Neopterygii</taxon>
        <taxon>Teleostei</taxon>
        <taxon>Neoteleostei</taxon>
        <taxon>Acanthomorphata</taxon>
        <taxon>Carangaria</taxon>
        <taxon>Carangiformes</taxon>
        <taxon>Carangidae</taxon>
        <taxon>Seriola</taxon>
    </lineage>
</organism>
<dbReference type="InterPro" id="IPR018252">
    <property type="entry name" value="Annexin_repeat_CS"/>
</dbReference>
<proteinExistence type="inferred from homology"/>
<dbReference type="Gene3D" id="1.10.220.10">
    <property type="entry name" value="Annexin"/>
    <property type="match status" value="1"/>
</dbReference>
<dbReference type="GO" id="GO:0005509">
    <property type="term" value="F:calcium ion binding"/>
    <property type="evidence" value="ECO:0007669"/>
    <property type="project" value="InterPro"/>
</dbReference>
<evidence type="ECO:0000256" key="3">
    <source>
        <dbReference type="ARBA" id="ARBA00023216"/>
    </source>
</evidence>
<dbReference type="AlphaFoldDB" id="A0A3B4WDA6"/>
<dbReference type="GO" id="GO:0005737">
    <property type="term" value="C:cytoplasm"/>
    <property type="evidence" value="ECO:0007669"/>
    <property type="project" value="TreeGrafter"/>
</dbReference>
<dbReference type="GO" id="GO:0005634">
    <property type="term" value="C:nucleus"/>
    <property type="evidence" value="ECO:0007669"/>
    <property type="project" value="TreeGrafter"/>
</dbReference>
<reference evidence="5" key="2">
    <citation type="submission" date="2025-09" db="UniProtKB">
        <authorList>
            <consortium name="Ensembl"/>
        </authorList>
    </citation>
    <scope>IDENTIFICATION</scope>
</reference>
<dbReference type="PROSITE" id="PS51897">
    <property type="entry name" value="ANNEXIN_2"/>
    <property type="match status" value="1"/>
</dbReference>
<reference evidence="5" key="1">
    <citation type="submission" date="2025-08" db="UniProtKB">
        <authorList>
            <consortium name="Ensembl"/>
        </authorList>
    </citation>
    <scope>IDENTIFICATION</scope>
</reference>
<evidence type="ECO:0000256" key="2">
    <source>
        <dbReference type="ARBA" id="ARBA00022737"/>
    </source>
</evidence>
<accession>A0A3B4WDA6</accession>
<dbReference type="InterPro" id="IPR018502">
    <property type="entry name" value="Annexin_repeat"/>
</dbReference>
<dbReference type="Pfam" id="PF00191">
    <property type="entry name" value="Annexin"/>
    <property type="match status" value="1"/>
</dbReference>
<dbReference type="PANTHER" id="PTHR10502:SF25">
    <property type="entry name" value="ANNEXIN A3"/>
    <property type="match status" value="1"/>
</dbReference>
<dbReference type="PRINTS" id="PR00196">
    <property type="entry name" value="ANNEXIN"/>
</dbReference>
<keyword evidence="4" id="KW-0106">Calcium</keyword>
<dbReference type="Proteomes" id="UP000261360">
    <property type="component" value="Unplaced"/>
</dbReference>
<evidence type="ECO:0000313" key="6">
    <source>
        <dbReference type="Proteomes" id="UP000261360"/>
    </source>
</evidence>
<sequence>YQSSARGTIKDKANFKVEEDVAALRKAMEGLGTTEKTLIEVLTQRSNAQRQLIAKAYEKGTGRKLVADLEGDTHGDFEDLLVALVTPPAVYDCHEVIKAIKVRLYLICLRFF</sequence>
<comment type="similarity">
    <text evidence="1 4">Belongs to the annexin family.</text>
</comment>
<dbReference type="InterPro" id="IPR001464">
    <property type="entry name" value="Annexin"/>
</dbReference>
<dbReference type="GO" id="GO:0005886">
    <property type="term" value="C:plasma membrane"/>
    <property type="evidence" value="ECO:0007669"/>
    <property type="project" value="TreeGrafter"/>
</dbReference>
<keyword evidence="3 4" id="KW-0041">Annexin</keyword>
<dbReference type="PROSITE" id="PS00223">
    <property type="entry name" value="ANNEXIN_1"/>
    <property type="match status" value="1"/>
</dbReference>
<dbReference type="GO" id="GO:0012506">
    <property type="term" value="C:vesicle membrane"/>
    <property type="evidence" value="ECO:0007669"/>
    <property type="project" value="TreeGrafter"/>
</dbReference>
<evidence type="ECO:0000256" key="4">
    <source>
        <dbReference type="RuleBase" id="RU003540"/>
    </source>
</evidence>
<keyword evidence="4" id="KW-0111">Calcium/phospholipid-binding</keyword>
<dbReference type="SMART" id="SM00335">
    <property type="entry name" value="ANX"/>
    <property type="match status" value="1"/>
</dbReference>
<name>A0A3B4WDA6_SERLL</name>
<dbReference type="SUPFAM" id="SSF47874">
    <property type="entry name" value="Annexin"/>
    <property type="match status" value="1"/>
</dbReference>
<keyword evidence="2 4" id="KW-0677">Repeat</keyword>
<evidence type="ECO:0000313" key="5">
    <source>
        <dbReference type="Ensembl" id="ENSSLDP00000000487.1"/>
    </source>
</evidence>
<protein>
    <recommendedName>
        <fullName evidence="4">Annexin</fullName>
    </recommendedName>
</protein>
<evidence type="ECO:0000256" key="1">
    <source>
        <dbReference type="ARBA" id="ARBA00007831"/>
    </source>
</evidence>
<dbReference type="Ensembl" id="ENSSLDT00000000532.1">
    <property type="protein sequence ID" value="ENSSLDP00000000487.1"/>
    <property type="gene ID" value="ENSSLDG00000000445.1"/>
</dbReference>
<comment type="domain">
    <text evidence="4">A pair of annexin repeats may form one binding site for calcium and phospholipid.</text>
</comment>
<dbReference type="GO" id="GO:0001786">
    <property type="term" value="F:phosphatidylserine binding"/>
    <property type="evidence" value="ECO:0007669"/>
    <property type="project" value="TreeGrafter"/>
</dbReference>
<dbReference type="PANTHER" id="PTHR10502">
    <property type="entry name" value="ANNEXIN"/>
    <property type="match status" value="1"/>
</dbReference>
<keyword evidence="6" id="KW-1185">Reference proteome</keyword>
<dbReference type="GeneTree" id="ENSGT00940000159174"/>
<dbReference type="InterPro" id="IPR037104">
    <property type="entry name" value="Annexin_sf"/>
</dbReference>
<dbReference type="FunFam" id="1.10.220.10:FF:000004">
    <property type="entry name" value="Annexin"/>
    <property type="match status" value="1"/>
</dbReference>